<dbReference type="Gene3D" id="1.10.287.470">
    <property type="entry name" value="Helix hairpin bin"/>
    <property type="match status" value="1"/>
</dbReference>
<comment type="similarity">
    <text evidence="1">Belongs to the membrane fusion protein (MFP) (TC 8.A.1) family.</text>
</comment>
<evidence type="ECO:0000256" key="1">
    <source>
        <dbReference type="ARBA" id="ARBA00009477"/>
    </source>
</evidence>
<name>A0A177M5N0_METMH</name>
<dbReference type="EMBL" id="LUUG01000095">
    <property type="protein sequence ID" value="OAI00844.1"/>
    <property type="molecule type" value="Genomic_DNA"/>
</dbReference>
<dbReference type="Gene3D" id="2.40.50.100">
    <property type="match status" value="1"/>
</dbReference>
<protein>
    <submittedName>
        <fullName evidence="4">Efflux transporter periplasmic adaptor subunit</fullName>
    </submittedName>
</protein>
<evidence type="ECO:0000313" key="7">
    <source>
        <dbReference type="Proteomes" id="UP000078090"/>
    </source>
</evidence>
<dbReference type="InterPro" id="IPR006143">
    <property type="entry name" value="RND_pump_MFP"/>
</dbReference>
<organism evidence="4 7">
    <name type="scientific">Methylomonas methanica</name>
    <dbReference type="NCBI Taxonomy" id="421"/>
    <lineage>
        <taxon>Bacteria</taxon>
        <taxon>Pseudomonadati</taxon>
        <taxon>Pseudomonadota</taxon>
        <taxon>Gammaproteobacteria</taxon>
        <taxon>Methylococcales</taxon>
        <taxon>Methylococcaceae</taxon>
        <taxon>Methylomonas</taxon>
    </lineage>
</organism>
<dbReference type="NCBIfam" id="TIGR01730">
    <property type="entry name" value="RND_mfp"/>
    <property type="match status" value="1"/>
</dbReference>
<reference evidence="6 7" key="1">
    <citation type="submission" date="2016-03" db="EMBL/GenBank/DDBJ databases">
        <authorList>
            <person name="Ploux O."/>
        </authorList>
    </citation>
    <scope>NUCLEOTIDE SEQUENCE [LARGE SCALE GENOMIC DNA]</scope>
    <source>
        <strain evidence="4 7">R-45363</strain>
        <strain evidence="5 6">R-45371</strain>
    </source>
</reference>
<dbReference type="AlphaFoldDB" id="A0A177M5N0"/>
<feature type="signal peptide" evidence="2">
    <location>
        <begin position="1"/>
        <end position="25"/>
    </location>
</feature>
<evidence type="ECO:0000313" key="4">
    <source>
        <dbReference type="EMBL" id="OAI00844.1"/>
    </source>
</evidence>
<dbReference type="Gene3D" id="2.40.30.170">
    <property type="match status" value="1"/>
</dbReference>
<keyword evidence="2" id="KW-0732">Signal</keyword>
<dbReference type="PANTHER" id="PTHR30469">
    <property type="entry name" value="MULTIDRUG RESISTANCE PROTEIN MDTA"/>
    <property type="match status" value="1"/>
</dbReference>
<dbReference type="GO" id="GO:1990281">
    <property type="term" value="C:efflux pump complex"/>
    <property type="evidence" value="ECO:0007669"/>
    <property type="project" value="TreeGrafter"/>
</dbReference>
<dbReference type="Proteomes" id="UP000077763">
    <property type="component" value="Unassembled WGS sequence"/>
</dbReference>
<evidence type="ECO:0000256" key="2">
    <source>
        <dbReference type="SAM" id="SignalP"/>
    </source>
</evidence>
<proteinExistence type="inferred from homology"/>
<feature type="domain" description="Multidrug resistance protein MdtA-like alpha-helical hairpin" evidence="3">
    <location>
        <begin position="85"/>
        <end position="145"/>
    </location>
</feature>
<dbReference type="EMBL" id="LUUH01000066">
    <property type="protein sequence ID" value="OAI01768.1"/>
    <property type="molecule type" value="Genomic_DNA"/>
</dbReference>
<accession>A0A177M5N0</accession>
<dbReference type="InterPro" id="IPR058624">
    <property type="entry name" value="MdtA-like_HH"/>
</dbReference>
<dbReference type="GO" id="GO:0015562">
    <property type="term" value="F:efflux transmembrane transporter activity"/>
    <property type="evidence" value="ECO:0007669"/>
    <property type="project" value="TreeGrafter"/>
</dbReference>
<evidence type="ECO:0000313" key="6">
    <source>
        <dbReference type="Proteomes" id="UP000077763"/>
    </source>
</evidence>
<sequence length="256" mass="27893">MMLKKSLRAWSLTVVPVLLLSNASAEPTPAQNPGVETEIRAQLTPRNETTLSAEVAAVIKDLSVREGERFKKGQVLVGFDCSIQQAQLQKAQATADGAGKTYDVNSRLSQLESVSSLEVDVAKAKLGEAKADIALTKAGLEKCRIHAPFDGRVAALKAHEHQHLKVGDPIMDVLDDSQLEIKLIVPSLWLRWLKPKQLFKVHIDELDRDYPAEVVTLGARIDPVSQTVSITGRVTGKHTELLAGMSGRALFPDKAH</sequence>
<dbReference type="OrthoDB" id="9778796at2"/>
<evidence type="ECO:0000313" key="5">
    <source>
        <dbReference type="EMBL" id="OAI01768.1"/>
    </source>
</evidence>
<comment type="caution">
    <text evidence="4">The sequence shown here is derived from an EMBL/GenBank/DDBJ whole genome shotgun (WGS) entry which is preliminary data.</text>
</comment>
<gene>
    <name evidence="4" type="ORF">A1332_18365</name>
    <name evidence="5" type="ORF">A1353_00680</name>
</gene>
<feature type="chain" id="PRO_5013479469" evidence="2">
    <location>
        <begin position="26"/>
        <end position="256"/>
    </location>
</feature>
<dbReference type="SUPFAM" id="SSF111369">
    <property type="entry name" value="HlyD-like secretion proteins"/>
    <property type="match status" value="1"/>
</dbReference>
<dbReference type="Proteomes" id="UP000078090">
    <property type="component" value="Unassembled WGS sequence"/>
</dbReference>
<evidence type="ECO:0000259" key="3">
    <source>
        <dbReference type="Pfam" id="PF25876"/>
    </source>
</evidence>
<dbReference type="Pfam" id="PF25876">
    <property type="entry name" value="HH_MFP_RND"/>
    <property type="match status" value="1"/>
</dbReference>